<dbReference type="AlphaFoldDB" id="A0A5B8LMG3"/>
<dbReference type="OrthoDB" id="9798434at2"/>
<evidence type="ECO:0000313" key="1">
    <source>
        <dbReference type="EMBL" id="QDZ09296.1"/>
    </source>
</evidence>
<protein>
    <submittedName>
        <fullName evidence="1">Uncharacterized protein</fullName>
    </submittedName>
</protein>
<proteinExistence type="predicted"/>
<evidence type="ECO:0000313" key="2">
    <source>
        <dbReference type="Proteomes" id="UP000315364"/>
    </source>
</evidence>
<accession>A0A5B8LMG3</accession>
<keyword evidence="2" id="KW-1185">Reference proteome</keyword>
<dbReference type="KEGG" id="dea:FPZ08_00075"/>
<organism evidence="1 2">
    <name type="scientific">Devosia ginsengisoli</name>
    <dbReference type="NCBI Taxonomy" id="400770"/>
    <lineage>
        <taxon>Bacteria</taxon>
        <taxon>Pseudomonadati</taxon>
        <taxon>Pseudomonadota</taxon>
        <taxon>Alphaproteobacteria</taxon>
        <taxon>Hyphomicrobiales</taxon>
        <taxon>Devosiaceae</taxon>
        <taxon>Devosia</taxon>
    </lineage>
</organism>
<gene>
    <name evidence="1" type="ORF">FPZ08_00075</name>
</gene>
<sequence length="123" mass="13689">MNDASPSPTFGGQFLPPHARVKRPRPLCVAYVIGNSIVLDVRRGNELPAHRRAFLAHPPPADATISRIRDAYYEYPSNPALDQTRNVDIGPARHAQRAAALLRTRLTRTVIIDLSTARRLFTP</sequence>
<dbReference type="Proteomes" id="UP000315364">
    <property type="component" value="Chromosome"/>
</dbReference>
<dbReference type="EMBL" id="CP042304">
    <property type="protein sequence ID" value="QDZ09296.1"/>
    <property type="molecule type" value="Genomic_DNA"/>
</dbReference>
<dbReference type="RefSeq" id="WP_146288108.1">
    <property type="nucleotide sequence ID" value="NZ_CP042304.1"/>
</dbReference>
<dbReference type="InterPro" id="IPR008321">
    <property type="entry name" value="UCP032146"/>
</dbReference>
<name>A0A5B8LMG3_9HYPH</name>
<dbReference type="Pfam" id="PF06793">
    <property type="entry name" value="UPF0262"/>
    <property type="match status" value="1"/>
</dbReference>
<reference evidence="1 2" key="1">
    <citation type="submission" date="2019-07" db="EMBL/GenBank/DDBJ databases">
        <title>Full genome sequence of Devosia sp. Gsoil 520.</title>
        <authorList>
            <person name="Im W.-T."/>
        </authorList>
    </citation>
    <scope>NUCLEOTIDE SEQUENCE [LARGE SCALE GENOMIC DNA]</scope>
    <source>
        <strain evidence="1 2">Gsoil 520</strain>
    </source>
</reference>